<keyword evidence="2" id="KW-0378">Hydrolase</keyword>
<comment type="caution">
    <text evidence="2">The sequence shown here is derived from an EMBL/GenBank/DDBJ whole genome shotgun (WGS) entry which is preliminary data.</text>
</comment>
<evidence type="ECO:0000259" key="1">
    <source>
        <dbReference type="Pfam" id="PF00768"/>
    </source>
</evidence>
<accession>A0A3A1TUP1</accession>
<dbReference type="Proteomes" id="UP000265742">
    <property type="component" value="Unassembled WGS sequence"/>
</dbReference>
<dbReference type="SUPFAM" id="SSF56601">
    <property type="entry name" value="beta-lactamase/transpeptidase-like"/>
    <property type="match status" value="1"/>
</dbReference>
<organism evidence="2 3">
    <name type="scientific">Amnibacterium setariae</name>
    <dbReference type="NCBI Taxonomy" id="2306585"/>
    <lineage>
        <taxon>Bacteria</taxon>
        <taxon>Bacillati</taxon>
        <taxon>Actinomycetota</taxon>
        <taxon>Actinomycetes</taxon>
        <taxon>Micrococcales</taxon>
        <taxon>Microbacteriaceae</taxon>
        <taxon>Amnibacterium</taxon>
    </lineage>
</organism>
<protein>
    <submittedName>
        <fullName evidence="2">D-alanyl-D-alanine carboxypeptidase</fullName>
    </submittedName>
</protein>
<feature type="domain" description="Peptidase S11 D-alanyl-D-alanine carboxypeptidase A N-terminal" evidence="1">
    <location>
        <begin position="62"/>
        <end position="276"/>
    </location>
</feature>
<reference evidence="3" key="1">
    <citation type="submission" date="2018-09" db="EMBL/GenBank/DDBJ databases">
        <authorList>
            <person name="Kim I."/>
        </authorList>
    </citation>
    <scope>NUCLEOTIDE SEQUENCE [LARGE SCALE GENOMIC DNA]</scope>
    <source>
        <strain evidence="3">DD4a</strain>
    </source>
</reference>
<keyword evidence="3" id="KW-1185">Reference proteome</keyword>
<dbReference type="GO" id="GO:0006508">
    <property type="term" value="P:proteolysis"/>
    <property type="evidence" value="ECO:0007669"/>
    <property type="project" value="InterPro"/>
</dbReference>
<keyword evidence="2" id="KW-0645">Protease</keyword>
<dbReference type="Gene3D" id="3.40.710.10">
    <property type="entry name" value="DD-peptidase/beta-lactamase superfamily"/>
    <property type="match status" value="1"/>
</dbReference>
<sequence length="391" mass="40971">MAAVSATVILLIGVGVPVSIVAPVPQARAEVAQEQQRATDPAAIRLPSFGSSAVGVVGMPGVLAKRGPQAPRQMASITKVITMLVVLEKRPLAAGEDGPTITLGQRDVGYLDQVIAANGSWQPVQAGWRVSQRAAIETTMIPSANNYAETLAVWAYGSVPAYLDAARAFLKANGLDDTTVVDTNGLSSGDRSTPTDLVDLGRIALANPVLAATVRMATADEPNVGALENTNQLLGTDGIDGLKTGTYDTGANLLFSATRRVGDRTVRIVGVVLGARDHPTLDARVPAVVDSVVAGYHDLALAKPGQVFATYETRWGGVGRAVAAKAVSRVVWSRARVVRKASVDPITGGRKGERVGEVTYSVDGSTVVVPLVLDRDVLAAPVWWRLTHPLR</sequence>
<dbReference type="EMBL" id="QXTG01000002">
    <property type="protein sequence ID" value="RIX27942.1"/>
    <property type="molecule type" value="Genomic_DNA"/>
</dbReference>
<dbReference type="AlphaFoldDB" id="A0A3A1TUP1"/>
<dbReference type="InterPro" id="IPR012338">
    <property type="entry name" value="Beta-lactam/transpept-like"/>
</dbReference>
<dbReference type="InterPro" id="IPR001967">
    <property type="entry name" value="Peptidase_S11_N"/>
</dbReference>
<name>A0A3A1TUP1_9MICO</name>
<dbReference type="GO" id="GO:0009002">
    <property type="term" value="F:serine-type D-Ala-D-Ala carboxypeptidase activity"/>
    <property type="evidence" value="ECO:0007669"/>
    <property type="project" value="InterPro"/>
</dbReference>
<evidence type="ECO:0000313" key="2">
    <source>
        <dbReference type="EMBL" id="RIX27942.1"/>
    </source>
</evidence>
<dbReference type="Pfam" id="PF00768">
    <property type="entry name" value="Peptidase_S11"/>
    <property type="match status" value="1"/>
</dbReference>
<gene>
    <name evidence="2" type="ORF">D1781_10505</name>
</gene>
<proteinExistence type="predicted"/>
<keyword evidence="2" id="KW-0121">Carboxypeptidase</keyword>
<evidence type="ECO:0000313" key="3">
    <source>
        <dbReference type="Proteomes" id="UP000265742"/>
    </source>
</evidence>